<keyword evidence="3" id="KW-1185">Reference proteome</keyword>
<protein>
    <submittedName>
        <fullName evidence="2">Uncharacterized protein</fullName>
    </submittedName>
</protein>
<evidence type="ECO:0000313" key="3">
    <source>
        <dbReference type="Proteomes" id="UP001056429"/>
    </source>
</evidence>
<reference evidence="2" key="2">
    <citation type="submission" date="2021-04" db="EMBL/GenBank/DDBJ databases">
        <authorList>
            <person name="Dong X."/>
        </authorList>
    </citation>
    <scope>NUCLEOTIDE SEQUENCE</scope>
    <source>
        <strain evidence="2">ZWT</strain>
    </source>
</reference>
<keyword evidence="1" id="KW-0175">Coiled coil</keyword>
<dbReference type="RefSeq" id="WP_250859207.1">
    <property type="nucleotide sequence ID" value="NZ_JAGSOJ010000002.1"/>
</dbReference>
<evidence type="ECO:0000313" key="2">
    <source>
        <dbReference type="EMBL" id="MCM1990166.1"/>
    </source>
</evidence>
<dbReference type="AlphaFoldDB" id="A0A9J6P1U8"/>
<reference evidence="2" key="1">
    <citation type="journal article" date="2021" name="mSystems">
        <title>Bacteria and Archaea Synergistically Convert Glycine Betaine to Biogenic Methane in the Formosa Cold Seep of the South China Sea.</title>
        <authorList>
            <person name="Li L."/>
            <person name="Zhang W."/>
            <person name="Zhang S."/>
            <person name="Song L."/>
            <person name="Sun Q."/>
            <person name="Zhang H."/>
            <person name="Xiang H."/>
            <person name="Dong X."/>
        </authorList>
    </citation>
    <scope>NUCLEOTIDE SEQUENCE</scope>
    <source>
        <strain evidence="2">ZWT</strain>
    </source>
</reference>
<evidence type="ECO:0000256" key="1">
    <source>
        <dbReference type="SAM" id="Coils"/>
    </source>
</evidence>
<name>A0A9J6P1U8_9CLOT</name>
<organism evidence="2 3">
    <name type="scientific">Oceanirhabdus seepicola</name>
    <dbReference type="NCBI Taxonomy" id="2828781"/>
    <lineage>
        <taxon>Bacteria</taxon>
        <taxon>Bacillati</taxon>
        <taxon>Bacillota</taxon>
        <taxon>Clostridia</taxon>
        <taxon>Eubacteriales</taxon>
        <taxon>Clostridiaceae</taxon>
        <taxon>Oceanirhabdus</taxon>
    </lineage>
</organism>
<proteinExistence type="predicted"/>
<sequence>MALIKFGKKEIKALENKNEMLRNEIEKINNQCENLNVLVIEKDKEIVSIQNQIRKIKGQVGDIEKIKNENKVLRNILEHSSRHTKATVKNLEMIARLKAEGKSYRAIAKALSESTGDDFAHSTVSYLYAKYIKNSVQGS</sequence>
<gene>
    <name evidence="2" type="ORF">KDK92_10515</name>
</gene>
<feature type="coiled-coil region" evidence="1">
    <location>
        <begin position="4"/>
        <end position="45"/>
    </location>
</feature>
<accession>A0A9J6P1U8</accession>
<dbReference type="Proteomes" id="UP001056429">
    <property type="component" value="Unassembled WGS sequence"/>
</dbReference>
<comment type="caution">
    <text evidence="2">The sequence shown here is derived from an EMBL/GenBank/DDBJ whole genome shotgun (WGS) entry which is preliminary data.</text>
</comment>
<dbReference type="EMBL" id="JAGSOJ010000002">
    <property type="protein sequence ID" value="MCM1990166.1"/>
    <property type="molecule type" value="Genomic_DNA"/>
</dbReference>